<reference evidence="2" key="1">
    <citation type="journal article" date="2020" name="mSystems">
        <title>Genome- and Community-Level Interaction Insights into Carbon Utilization and Element Cycling Functions of Hydrothermarchaeota in Hydrothermal Sediment.</title>
        <authorList>
            <person name="Zhou Z."/>
            <person name="Liu Y."/>
            <person name="Xu W."/>
            <person name="Pan J."/>
            <person name="Luo Z.H."/>
            <person name="Li M."/>
        </authorList>
    </citation>
    <scope>NUCLEOTIDE SEQUENCE [LARGE SCALE GENOMIC DNA]</scope>
    <source>
        <strain evidence="2">SpSt-1084</strain>
    </source>
</reference>
<sequence length="110" mass="12142">MSSGPASSEVSLTAMAATVETITETTTLTTTTFRTTTITSTSYKTSEKTYTTTFTTTRPEYFVVTYVTSITETRYPDLSFMIVMGSFLVFVGLLLMFLILRTLAKPVEKA</sequence>
<evidence type="ECO:0000256" key="1">
    <source>
        <dbReference type="SAM" id="Phobius"/>
    </source>
</evidence>
<name>A0A7C5YAI3_CALS0</name>
<comment type="caution">
    <text evidence="2">The sequence shown here is derived from an EMBL/GenBank/DDBJ whole genome shotgun (WGS) entry which is preliminary data.</text>
</comment>
<organism evidence="2">
    <name type="scientific">Caldiarchaeum subterraneum</name>
    <dbReference type="NCBI Taxonomy" id="311458"/>
    <lineage>
        <taxon>Archaea</taxon>
        <taxon>Nitrososphaerota</taxon>
        <taxon>Candidatus Caldarchaeales</taxon>
        <taxon>Candidatus Caldarchaeaceae</taxon>
        <taxon>Candidatus Caldarchaeum</taxon>
    </lineage>
</organism>
<keyword evidence="1" id="KW-1133">Transmembrane helix</keyword>
<accession>A0A7C5YAI3</accession>
<proteinExistence type="predicted"/>
<evidence type="ECO:0000313" key="2">
    <source>
        <dbReference type="EMBL" id="HHR40683.1"/>
    </source>
</evidence>
<dbReference type="AlphaFoldDB" id="A0A7C5YAI3"/>
<gene>
    <name evidence="2" type="ORF">ENM42_02520</name>
</gene>
<keyword evidence="1" id="KW-0812">Transmembrane</keyword>
<keyword evidence="1" id="KW-0472">Membrane</keyword>
<feature type="transmembrane region" description="Helical" evidence="1">
    <location>
        <begin position="78"/>
        <end position="100"/>
    </location>
</feature>
<dbReference type="EMBL" id="DRXS01000139">
    <property type="protein sequence ID" value="HHR40683.1"/>
    <property type="molecule type" value="Genomic_DNA"/>
</dbReference>
<protein>
    <submittedName>
        <fullName evidence="2">Uncharacterized protein</fullName>
    </submittedName>
</protein>